<feature type="compositionally biased region" description="Low complexity" evidence="1">
    <location>
        <begin position="50"/>
        <end position="61"/>
    </location>
</feature>
<dbReference type="Proteomes" id="UP000762676">
    <property type="component" value="Unassembled WGS sequence"/>
</dbReference>
<reference evidence="2 3" key="1">
    <citation type="journal article" date="2021" name="Elife">
        <title>Chloroplast acquisition without the gene transfer in kleptoplastic sea slugs, Plakobranchus ocellatus.</title>
        <authorList>
            <person name="Maeda T."/>
            <person name="Takahashi S."/>
            <person name="Yoshida T."/>
            <person name="Shimamura S."/>
            <person name="Takaki Y."/>
            <person name="Nagai Y."/>
            <person name="Toyoda A."/>
            <person name="Suzuki Y."/>
            <person name="Arimoto A."/>
            <person name="Ishii H."/>
            <person name="Satoh N."/>
            <person name="Nishiyama T."/>
            <person name="Hasebe M."/>
            <person name="Maruyama T."/>
            <person name="Minagawa J."/>
            <person name="Obokata J."/>
            <person name="Shigenobu S."/>
        </authorList>
    </citation>
    <scope>NUCLEOTIDE SEQUENCE [LARGE SCALE GENOMIC DNA]</scope>
</reference>
<comment type="caution">
    <text evidence="2">The sequence shown here is derived from an EMBL/GenBank/DDBJ whole genome shotgun (WGS) entry which is preliminary data.</text>
</comment>
<proteinExistence type="predicted"/>
<evidence type="ECO:0000313" key="2">
    <source>
        <dbReference type="EMBL" id="GFS23689.1"/>
    </source>
</evidence>
<sequence length="80" mass="9156">MCVERVPQGLNIADLQSQGLNLALLGQRTKYLPLDHDTTLIWLPRLEPWTSQSESRESTASSRRRKPFQAGETRSFFVLL</sequence>
<dbReference type="AlphaFoldDB" id="A0AAV4JLV8"/>
<dbReference type="EMBL" id="BMAT01010293">
    <property type="protein sequence ID" value="GFS23689.1"/>
    <property type="molecule type" value="Genomic_DNA"/>
</dbReference>
<keyword evidence="3" id="KW-1185">Reference proteome</keyword>
<name>A0AAV4JLV8_9GAST</name>
<evidence type="ECO:0000256" key="1">
    <source>
        <dbReference type="SAM" id="MobiDB-lite"/>
    </source>
</evidence>
<accession>A0AAV4JLV8</accession>
<feature type="region of interest" description="Disordered" evidence="1">
    <location>
        <begin position="49"/>
        <end position="80"/>
    </location>
</feature>
<organism evidence="2 3">
    <name type="scientific">Elysia marginata</name>
    <dbReference type="NCBI Taxonomy" id="1093978"/>
    <lineage>
        <taxon>Eukaryota</taxon>
        <taxon>Metazoa</taxon>
        <taxon>Spiralia</taxon>
        <taxon>Lophotrochozoa</taxon>
        <taxon>Mollusca</taxon>
        <taxon>Gastropoda</taxon>
        <taxon>Heterobranchia</taxon>
        <taxon>Euthyneura</taxon>
        <taxon>Panpulmonata</taxon>
        <taxon>Sacoglossa</taxon>
        <taxon>Placobranchoidea</taxon>
        <taxon>Plakobranchidae</taxon>
        <taxon>Elysia</taxon>
    </lineage>
</organism>
<protein>
    <submittedName>
        <fullName evidence="2">Uncharacterized protein</fullName>
    </submittedName>
</protein>
<gene>
    <name evidence="2" type="ORF">ElyMa_005139200</name>
</gene>
<evidence type="ECO:0000313" key="3">
    <source>
        <dbReference type="Proteomes" id="UP000762676"/>
    </source>
</evidence>